<organism evidence="1 2">
    <name type="scientific">Lactobacillus hominis DSM 23910 = CRBIP 24.179</name>
    <dbReference type="NCBI Taxonomy" id="1423758"/>
    <lineage>
        <taxon>Bacteria</taxon>
        <taxon>Bacillati</taxon>
        <taxon>Bacillota</taxon>
        <taxon>Bacilli</taxon>
        <taxon>Lactobacillales</taxon>
        <taxon>Lactobacillaceae</taxon>
        <taxon>Lactobacillus</taxon>
    </lineage>
</organism>
<dbReference type="GeneID" id="82846880"/>
<dbReference type="eggNOG" id="ENOG5031RHY">
    <property type="taxonomic scope" value="Bacteria"/>
</dbReference>
<dbReference type="PATRIC" id="fig|1423758.3.peg.7"/>
<dbReference type="Proteomes" id="UP000009320">
    <property type="component" value="Unassembled WGS sequence"/>
</dbReference>
<accession>I7JUR7</accession>
<dbReference type="RefSeq" id="WP_008470462.1">
    <property type="nucleotide sequence ID" value="NZ_AYZP01000001.1"/>
</dbReference>
<name>I7JUR7_9LACO</name>
<gene>
    <name evidence="1" type="ORF">BN55_09530</name>
</gene>
<dbReference type="EMBL" id="CAKE01000004">
    <property type="protein sequence ID" value="CCI81636.1"/>
    <property type="molecule type" value="Genomic_DNA"/>
</dbReference>
<comment type="caution">
    <text evidence="1">The sequence shown here is derived from an EMBL/GenBank/DDBJ whole genome shotgun (WGS) entry which is preliminary data.</text>
</comment>
<keyword evidence="2" id="KW-1185">Reference proteome</keyword>
<dbReference type="OrthoDB" id="2143665at2"/>
<dbReference type="AlphaFoldDB" id="I7JUR7"/>
<protein>
    <submittedName>
        <fullName evidence="1">Orf203 gp</fullName>
    </submittedName>
</protein>
<dbReference type="InterPro" id="IPR006724">
    <property type="entry name" value="Phage_TTP"/>
</dbReference>
<dbReference type="Pfam" id="PF04630">
    <property type="entry name" value="Phage_TTP_1"/>
    <property type="match status" value="1"/>
</dbReference>
<evidence type="ECO:0000313" key="2">
    <source>
        <dbReference type="Proteomes" id="UP000009320"/>
    </source>
</evidence>
<reference evidence="1 2" key="1">
    <citation type="submission" date="2012-06" db="EMBL/GenBank/DDBJ databases">
        <title>Draft Genome Sequence of Lactobacillus hominis Strain CRBIP 24.179T, isolated from human intestine.</title>
        <authorList>
            <person name="Cousin S."/>
            <person name="Ma L."/>
            <person name="Bizet C."/>
            <person name="Loux V."/>
            <person name="Bouchier C."/>
            <person name="Clermont D."/>
            <person name="Creno S."/>
        </authorList>
    </citation>
    <scope>NUCLEOTIDE SEQUENCE [LARGE SCALE GENOMIC DNA]</scope>
    <source>
        <strain evidence="2">CRBIP 24.179T</strain>
    </source>
</reference>
<sequence length="218" mass="23457">MAVVGLTTIYAGLKDLDGSVITGENGVDKTGIFEIDTDKSHYNLGSKTFNITNLSGTNTKISGNNEVVDISKGPAAPQVAIDSNMVNPIKLNQLLGRQKLTGGGWTEGEETQEIGLIGVSVDPITHSKIYWCFGRGTLTQATQNMQTNTDTAQTREDDNLTFTALSYDKFNKKPYAVFWEKNEGFNAKAMFDLVFPGQTLVTDSGTTTDGQSGTPSKA</sequence>
<evidence type="ECO:0000313" key="1">
    <source>
        <dbReference type="EMBL" id="CCI81636.1"/>
    </source>
</evidence>
<proteinExistence type="predicted"/>
<dbReference type="STRING" id="1423758.FC41_GL000008"/>